<dbReference type="GO" id="GO:0005829">
    <property type="term" value="C:cytosol"/>
    <property type="evidence" value="ECO:0007669"/>
    <property type="project" value="TreeGrafter"/>
</dbReference>
<keyword evidence="4 7" id="KW-0067">ATP-binding</keyword>
<keyword evidence="2 7" id="KW-0378">Hydrolase</keyword>
<evidence type="ECO:0000256" key="3">
    <source>
        <dbReference type="ARBA" id="ARBA00022806"/>
    </source>
</evidence>
<dbReference type="GO" id="GO:0003724">
    <property type="term" value="F:RNA helicase activity"/>
    <property type="evidence" value="ECO:0007669"/>
    <property type="project" value="UniProtKB-EC"/>
</dbReference>
<proteinExistence type="inferred from homology"/>
<evidence type="ECO:0000259" key="9">
    <source>
        <dbReference type="PROSITE" id="PS51194"/>
    </source>
</evidence>
<evidence type="ECO:0000256" key="2">
    <source>
        <dbReference type="ARBA" id="ARBA00022801"/>
    </source>
</evidence>
<evidence type="ECO:0000256" key="6">
    <source>
        <dbReference type="PROSITE-ProRule" id="PRU00552"/>
    </source>
</evidence>
<dbReference type="InterPro" id="IPR000629">
    <property type="entry name" value="RNA-helicase_DEAD-box_CS"/>
</dbReference>
<protein>
    <submittedName>
        <fullName evidence="11">ATP-dependent RNA helicase DbpA, DEAD box helicase protein</fullName>
        <ecNumber evidence="11">3.6.4.13</ecNumber>
    </submittedName>
</protein>
<dbReference type="SMART" id="SM00490">
    <property type="entry name" value="HELICc"/>
    <property type="match status" value="1"/>
</dbReference>
<dbReference type="InterPro" id="IPR014014">
    <property type="entry name" value="RNA_helicase_DEAD_Q_motif"/>
</dbReference>
<dbReference type="SUPFAM" id="SSF52540">
    <property type="entry name" value="P-loop containing nucleoside triphosphate hydrolases"/>
    <property type="match status" value="1"/>
</dbReference>
<dbReference type="PANTHER" id="PTHR47959:SF1">
    <property type="entry name" value="ATP-DEPENDENT RNA HELICASE DBPA"/>
    <property type="match status" value="1"/>
</dbReference>
<dbReference type="CDD" id="cd18787">
    <property type="entry name" value="SF2_C_DEAD"/>
    <property type="match status" value="1"/>
</dbReference>
<dbReference type="InterPro" id="IPR005580">
    <property type="entry name" value="DbpA/CsdA_RNA-bd_dom"/>
</dbReference>
<dbReference type="EMBL" id="FAXN01000038">
    <property type="protein sequence ID" value="CUV65550.1"/>
    <property type="molecule type" value="Genomic_DNA"/>
</dbReference>
<dbReference type="AlphaFoldDB" id="A0A0S4XNA0"/>
<dbReference type="EC" id="3.6.4.13" evidence="11"/>
<evidence type="ECO:0000259" key="10">
    <source>
        <dbReference type="PROSITE" id="PS51195"/>
    </source>
</evidence>
<dbReference type="InterPro" id="IPR014001">
    <property type="entry name" value="Helicase_ATP-bd"/>
</dbReference>
<dbReference type="PROSITE" id="PS00039">
    <property type="entry name" value="DEAD_ATP_HELICASE"/>
    <property type="match status" value="1"/>
</dbReference>
<dbReference type="InterPro" id="IPR050079">
    <property type="entry name" value="DEAD_box_RNA_helicase"/>
</dbReference>
<dbReference type="InterPro" id="IPR011545">
    <property type="entry name" value="DEAD/DEAH_box_helicase_dom"/>
</dbReference>
<evidence type="ECO:0000259" key="8">
    <source>
        <dbReference type="PROSITE" id="PS51192"/>
    </source>
</evidence>
<organism evidence="11">
    <name type="scientific">Sulfurovum sp. enrichment culture clone C5</name>
    <dbReference type="NCBI Taxonomy" id="497650"/>
    <lineage>
        <taxon>Bacteria</taxon>
        <taxon>Pseudomonadati</taxon>
        <taxon>Campylobacterota</taxon>
        <taxon>Epsilonproteobacteria</taxon>
        <taxon>Campylobacterales</taxon>
        <taxon>Sulfurovaceae</taxon>
        <taxon>Sulfurovum</taxon>
        <taxon>environmental samples</taxon>
    </lineage>
</organism>
<keyword evidence="1 7" id="KW-0547">Nucleotide-binding</keyword>
<feature type="domain" description="Helicase C-terminal" evidence="9">
    <location>
        <begin position="212"/>
        <end position="376"/>
    </location>
</feature>
<gene>
    <name evidence="11" type="primary">dbpA</name>
    <name evidence="11" type="ORF">BN3087_380066</name>
</gene>
<dbReference type="SMART" id="SM00487">
    <property type="entry name" value="DEXDc"/>
    <property type="match status" value="1"/>
</dbReference>
<feature type="domain" description="Helicase ATP-binding" evidence="8">
    <location>
        <begin position="32"/>
        <end position="203"/>
    </location>
</feature>
<keyword evidence="3 7" id="KW-0347">Helicase</keyword>
<evidence type="ECO:0000256" key="7">
    <source>
        <dbReference type="RuleBase" id="RU000492"/>
    </source>
</evidence>
<feature type="domain" description="DEAD-box RNA helicase Q" evidence="10">
    <location>
        <begin position="1"/>
        <end position="29"/>
    </location>
</feature>
<dbReference type="PANTHER" id="PTHR47959">
    <property type="entry name" value="ATP-DEPENDENT RNA HELICASE RHLE-RELATED"/>
    <property type="match status" value="1"/>
</dbReference>
<comment type="similarity">
    <text evidence="5 7">Belongs to the DEAD box helicase family.</text>
</comment>
<name>A0A0S4XNA0_9BACT</name>
<evidence type="ECO:0000256" key="4">
    <source>
        <dbReference type="ARBA" id="ARBA00022840"/>
    </source>
</evidence>
<dbReference type="GO" id="GO:0005524">
    <property type="term" value="F:ATP binding"/>
    <property type="evidence" value="ECO:0007669"/>
    <property type="project" value="UniProtKB-KW"/>
</dbReference>
<dbReference type="PROSITE" id="PS51192">
    <property type="entry name" value="HELICASE_ATP_BIND_1"/>
    <property type="match status" value="1"/>
</dbReference>
<dbReference type="GO" id="GO:0016787">
    <property type="term" value="F:hydrolase activity"/>
    <property type="evidence" value="ECO:0007669"/>
    <property type="project" value="UniProtKB-KW"/>
</dbReference>
<evidence type="ECO:0000256" key="5">
    <source>
        <dbReference type="ARBA" id="ARBA00038437"/>
    </source>
</evidence>
<dbReference type="CDD" id="cd00268">
    <property type="entry name" value="DEADc"/>
    <property type="match status" value="1"/>
</dbReference>
<dbReference type="InterPro" id="IPR012677">
    <property type="entry name" value="Nucleotide-bd_a/b_plait_sf"/>
</dbReference>
<dbReference type="PROSITE" id="PS51194">
    <property type="entry name" value="HELICASE_CTER"/>
    <property type="match status" value="1"/>
</dbReference>
<dbReference type="Pfam" id="PF03880">
    <property type="entry name" value="DbpA"/>
    <property type="match status" value="1"/>
</dbReference>
<dbReference type="Pfam" id="PF00270">
    <property type="entry name" value="DEAD"/>
    <property type="match status" value="1"/>
</dbReference>
<dbReference type="Gene3D" id="3.30.70.330">
    <property type="match status" value="1"/>
</dbReference>
<evidence type="ECO:0000256" key="1">
    <source>
        <dbReference type="ARBA" id="ARBA00022741"/>
    </source>
</evidence>
<feature type="short sequence motif" description="Q motif" evidence="6">
    <location>
        <begin position="1"/>
        <end position="29"/>
    </location>
</feature>
<dbReference type="PROSITE" id="PS51195">
    <property type="entry name" value="Q_MOTIF"/>
    <property type="match status" value="1"/>
</dbReference>
<reference evidence="11" key="1">
    <citation type="submission" date="2015-11" db="EMBL/GenBank/DDBJ databases">
        <authorList>
            <person name="Zhang Y."/>
            <person name="Guo Z."/>
        </authorList>
    </citation>
    <scope>NUCLEOTIDE SEQUENCE</scope>
    <source>
        <strain evidence="11">BN30871</strain>
    </source>
</reference>
<dbReference type="InterPro" id="IPR027417">
    <property type="entry name" value="P-loop_NTPase"/>
</dbReference>
<evidence type="ECO:0000313" key="11">
    <source>
        <dbReference type="EMBL" id="CUV65550.1"/>
    </source>
</evidence>
<dbReference type="Pfam" id="PF00271">
    <property type="entry name" value="Helicase_C"/>
    <property type="match status" value="1"/>
</dbReference>
<dbReference type="InterPro" id="IPR001650">
    <property type="entry name" value="Helicase_C-like"/>
</dbReference>
<dbReference type="Gene3D" id="3.40.50.300">
    <property type="entry name" value="P-loop containing nucleotide triphosphate hydrolases"/>
    <property type="match status" value="2"/>
</dbReference>
<sequence>MHFNDLDIKDELKFTIKNLGFDTLTPVQQETIPAIIKGEDVIVQAKTGSGKTISFVLPIMEKLTSKNKNPKVLVIAPTRELCEQIASVFRSLGTFVQNLKVVTLYGGVSLRSQVANMAHGVDVVIGTAGRLNDHLFRETLVLDNIETLVLDEADRMLDMGFFDDIMKVINRIKNKPQTMLFSATYPSNIEKLTSNIMKNPTMIKIQTDCVVEIEEYLYKVKDKYQALLTVLKSFKPKSTIVFCNTKAEANVLFDFFDDLHFDIALLHGDFEQDKRDESLLLFKNGSLPLLIATDVASRGLDIDDVELVINFDIPFKSETYTHRIGRTARAGKEGLAVSLYTNREEKLASEVLPNLGPMSIDNLSMDNSFEVKGDFRTICIYGGKRDKLRKGDFLGALCKDLGFDAKNIGDITITDKNSFIAVKKQEMNKYSLKIQKIKIKSKNFNIKTIY</sequence>
<dbReference type="InterPro" id="IPR044742">
    <property type="entry name" value="DEAD/DEAH_RhlB"/>
</dbReference>
<accession>A0A0S4XNA0</accession>
<dbReference type="GO" id="GO:0003676">
    <property type="term" value="F:nucleic acid binding"/>
    <property type="evidence" value="ECO:0007669"/>
    <property type="project" value="InterPro"/>
</dbReference>